<evidence type="ECO:0000313" key="2">
    <source>
        <dbReference type="Proteomes" id="UP001338125"/>
    </source>
</evidence>
<dbReference type="InterPro" id="IPR006740">
    <property type="entry name" value="DUF604"/>
</dbReference>
<dbReference type="EMBL" id="JAVFKD010000013">
    <property type="protein sequence ID" value="KAK5991768.1"/>
    <property type="molecule type" value="Genomic_DNA"/>
</dbReference>
<evidence type="ECO:0008006" key="3">
    <source>
        <dbReference type="Google" id="ProtNLM"/>
    </source>
</evidence>
<reference evidence="1 2" key="1">
    <citation type="submission" date="2024-01" db="EMBL/GenBank/DDBJ databases">
        <title>Complete genome of Cladobotryum mycophilum ATHUM6906.</title>
        <authorList>
            <person name="Christinaki A.C."/>
            <person name="Myridakis A.I."/>
            <person name="Kouvelis V.N."/>
        </authorList>
    </citation>
    <scope>NUCLEOTIDE SEQUENCE [LARGE SCALE GENOMIC DNA]</scope>
    <source>
        <strain evidence="1 2">ATHUM6906</strain>
    </source>
</reference>
<dbReference type="Gene3D" id="3.90.550.50">
    <property type="match status" value="1"/>
</dbReference>
<organism evidence="1 2">
    <name type="scientific">Cladobotryum mycophilum</name>
    <dbReference type="NCBI Taxonomy" id="491253"/>
    <lineage>
        <taxon>Eukaryota</taxon>
        <taxon>Fungi</taxon>
        <taxon>Dikarya</taxon>
        <taxon>Ascomycota</taxon>
        <taxon>Pezizomycotina</taxon>
        <taxon>Sordariomycetes</taxon>
        <taxon>Hypocreomycetidae</taxon>
        <taxon>Hypocreales</taxon>
        <taxon>Hypocreaceae</taxon>
        <taxon>Cladobotryum</taxon>
    </lineage>
</organism>
<evidence type="ECO:0000313" key="1">
    <source>
        <dbReference type="EMBL" id="KAK5991768.1"/>
    </source>
</evidence>
<gene>
    <name evidence="1" type="ORF">PT974_07802</name>
</gene>
<dbReference type="Pfam" id="PF04646">
    <property type="entry name" value="DUF604"/>
    <property type="match status" value="1"/>
</dbReference>
<dbReference type="PANTHER" id="PTHR10811">
    <property type="entry name" value="FRINGE-RELATED"/>
    <property type="match status" value="1"/>
</dbReference>
<protein>
    <recommendedName>
        <fullName evidence="3">Glycosyltransferase family 31 protein</fullName>
    </recommendedName>
</protein>
<name>A0ABR0SHY6_9HYPO</name>
<keyword evidence="2" id="KW-1185">Reference proteome</keyword>
<proteinExistence type="predicted"/>
<comment type="caution">
    <text evidence="1">The sequence shown here is derived from an EMBL/GenBank/DDBJ whole genome shotgun (WGS) entry which is preliminary data.</text>
</comment>
<accession>A0ABR0SHY6</accession>
<sequence length="484" mass="54590">MLKLPQYPSPPRRKGVILAFCITILLLYTFAAFDDTESRAKYVLRLAQQSDRYLGYDEPCEVDYLRRKEYNLTRSIVYQKRCFRGVQDSTVDRKVVSDVGASLLGSGSVIHLGKGCQEDLFEDQPCQPISLDVPPPFPKADLSDTIFGVATTYERLQDSIPQFSHWLANSGGQLLAVIIDHGITNRKLESLTNQYKSHDMNLVAVRPWNSTFDVKEQHFTIVRDLVQHATPNTQWVAIIDDDTFFPSPYSIAKLLDEHDSDAPVYIGGLSEDKAAVDFHGFMAFGGAGIFMSMPLVKQLEPKIEECLEEITVREGDGLLGNCIYNKTDTELTAMSGLHQFDMAGDLGGFYESGRFPLSLHHWKSWHQAPVDRMAKVVDFCGGCFLQRWRFGPDTVFTNGYSIAVFEDGISHDELKRTEGTWDRADAFEATLGPLRDKTEDGRKKSYVLVGSERVGENLRQIYVCKATGDGGEMMDEVVEVWWER</sequence>
<dbReference type="Proteomes" id="UP001338125">
    <property type="component" value="Unassembled WGS sequence"/>
</dbReference>